<gene>
    <name evidence="2" type="ORF">N177_3398</name>
</gene>
<dbReference type="RefSeq" id="WP_023433516.1">
    <property type="nucleotide sequence ID" value="NZ_AWXZ01000039.1"/>
</dbReference>
<proteinExistence type="predicted"/>
<keyword evidence="1" id="KW-0732">Signal</keyword>
<reference evidence="2 3" key="1">
    <citation type="journal article" date="2014" name="Genome Announc.">
        <title>Draft Genome Sequence of Lutibaculum baratangense Strain AMV1T, Isolated from a Mud Volcano in Andamans, India.</title>
        <authorList>
            <person name="Singh A."/>
            <person name="Sreenivas A."/>
            <person name="Sathyanarayana Reddy G."/>
            <person name="Pinnaka A.K."/>
            <person name="Shivaji S."/>
        </authorList>
    </citation>
    <scope>NUCLEOTIDE SEQUENCE [LARGE SCALE GENOMIC DNA]</scope>
    <source>
        <strain evidence="2 3">AMV1</strain>
    </source>
</reference>
<name>V4RJ82_9HYPH</name>
<dbReference type="EMBL" id="AWXZ01000039">
    <property type="protein sequence ID" value="ESR23330.1"/>
    <property type="molecule type" value="Genomic_DNA"/>
</dbReference>
<dbReference type="Pfam" id="PF02643">
    <property type="entry name" value="DUF192"/>
    <property type="match status" value="1"/>
</dbReference>
<organism evidence="2 3">
    <name type="scientific">Lutibaculum baratangense AMV1</name>
    <dbReference type="NCBI Taxonomy" id="631454"/>
    <lineage>
        <taxon>Bacteria</taxon>
        <taxon>Pseudomonadati</taxon>
        <taxon>Pseudomonadota</taxon>
        <taxon>Alphaproteobacteria</taxon>
        <taxon>Hyphomicrobiales</taxon>
        <taxon>Tepidamorphaceae</taxon>
        <taxon>Lutibaculum</taxon>
    </lineage>
</organism>
<protein>
    <submittedName>
        <fullName evidence="2">Exported protein</fullName>
    </submittedName>
</protein>
<dbReference type="InterPro" id="IPR003795">
    <property type="entry name" value="DUF192"/>
</dbReference>
<evidence type="ECO:0000313" key="2">
    <source>
        <dbReference type="EMBL" id="ESR23330.1"/>
    </source>
</evidence>
<accession>V4RJ82</accession>
<dbReference type="eggNOG" id="COG1430">
    <property type="taxonomic scope" value="Bacteria"/>
</dbReference>
<dbReference type="STRING" id="631454.N177_3398"/>
<dbReference type="PATRIC" id="fig|631454.5.peg.3358"/>
<feature type="signal peptide" evidence="1">
    <location>
        <begin position="1"/>
        <end position="25"/>
    </location>
</feature>
<feature type="chain" id="PRO_5004726808" evidence="1">
    <location>
        <begin position="26"/>
        <end position="150"/>
    </location>
</feature>
<dbReference type="PANTHER" id="PTHR37953:SF1">
    <property type="entry name" value="UPF0127 PROTEIN MJ1496"/>
    <property type="match status" value="1"/>
</dbReference>
<comment type="caution">
    <text evidence="2">The sequence shown here is derived from an EMBL/GenBank/DDBJ whole genome shotgun (WGS) entry which is preliminary data.</text>
</comment>
<dbReference type="InterPro" id="IPR038695">
    <property type="entry name" value="Saro_0823-like_sf"/>
</dbReference>
<dbReference type="Gene3D" id="2.60.120.1140">
    <property type="entry name" value="Protein of unknown function DUF192"/>
    <property type="match status" value="1"/>
</dbReference>
<keyword evidence="3" id="KW-1185">Reference proteome</keyword>
<dbReference type="PANTHER" id="PTHR37953">
    <property type="entry name" value="UPF0127 PROTEIN MJ1496"/>
    <property type="match status" value="1"/>
</dbReference>
<dbReference type="Proteomes" id="UP000017819">
    <property type="component" value="Unassembled WGS sequence"/>
</dbReference>
<dbReference type="OrthoDB" id="9808290at2"/>
<dbReference type="AlphaFoldDB" id="V4RJ82"/>
<evidence type="ECO:0000256" key="1">
    <source>
        <dbReference type="SAM" id="SignalP"/>
    </source>
</evidence>
<evidence type="ECO:0000313" key="3">
    <source>
        <dbReference type="Proteomes" id="UP000017819"/>
    </source>
</evidence>
<sequence>MTVTLRRAMLALLLFAALPLAAVRAEPLTIESGGEAHVFDVDVARTVAERGRGLMFRKEMAEDYGMLFDFGGEGEVSMWMKNTFIPLDMLFVRADGTIHRIAARTTPFSTQSIPSRGRVKAVLELKGGTAGRLGIAAGDVVRHEVFGNAE</sequence>